<dbReference type="Proteomes" id="UP000185663">
    <property type="component" value="Chromosome I"/>
</dbReference>
<dbReference type="PRINTS" id="PR00370">
    <property type="entry name" value="FMOXYGENASE"/>
</dbReference>
<dbReference type="AlphaFoldDB" id="A0A1H1MAQ7"/>
<keyword evidence="4" id="KW-0274">FAD</keyword>
<dbReference type="GO" id="GO:0050661">
    <property type="term" value="F:NADP binding"/>
    <property type="evidence" value="ECO:0007669"/>
    <property type="project" value="InterPro"/>
</dbReference>
<evidence type="ECO:0000256" key="5">
    <source>
        <dbReference type="ARBA" id="ARBA00022857"/>
    </source>
</evidence>
<dbReference type="PANTHER" id="PTHR23023">
    <property type="entry name" value="DIMETHYLANILINE MONOOXYGENASE"/>
    <property type="match status" value="1"/>
</dbReference>
<dbReference type="InterPro" id="IPR020946">
    <property type="entry name" value="Flavin_mOase-like"/>
</dbReference>
<evidence type="ECO:0000256" key="3">
    <source>
        <dbReference type="ARBA" id="ARBA00022630"/>
    </source>
</evidence>
<evidence type="ECO:0000313" key="8">
    <source>
        <dbReference type="Proteomes" id="UP000185663"/>
    </source>
</evidence>
<accession>A0A1H1MAQ7</accession>
<organism evidence="7 8">
    <name type="scientific">Paraoerskovia marina</name>
    <dbReference type="NCBI Taxonomy" id="545619"/>
    <lineage>
        <taxon>Bacteria</taxon>
        <taxon>Bacillati</taxon>
        <taxon>Actinomycetota</taxon>
        <taxon>Actinomycetes</taxon>
        <taxon>Micrococcales</taxon>
        <taxon>Cellulomonadaceae</taxon>
        <taxon>Paraoerskovia</taxon>
    </lineage>
</organism>
<dbReference type="SUPFAM" id="SSF51905">
    <property type="entry name" value="FAD/NAD(P)-binding domain"/>
    <property type="match status" value="2"/>
</dbReference>
<dbReference type="InterPro" id="IPR036188">
    <property type="entry name" value="FAD/NAD-bd_sf"/>
</dbReference>
<evidence type="ECO:0000256" key="2">
    <source>
        <dbReference type="ARBA" id="ARBA00010139"/>
    </source>
</evidence>
<evidence type="ECO:0000313" key="7">
    <source>
        <dbReference type="EMBL" id="SDR83904.1"/>
    </source>
</evidence>
<reference evidence="7 8" key="1">
    <citation type="submission" date="2016-10" db="EMBL/GenBank/DDBJ databases">
        <authorList>
            <person name="de Groot N.N."/>
        </authorList>
    </citation>
    <scope>NUCLEOTIDE SEQUENCE [LARGE SCALE GENOMIC DNA]</scope>
    <source>
        <strain evidence="7 8">DSM 22126</strain>
    </source>
</reference>
<dbReference type="OrthoDB" id="9808049at2"/>
<keyword evidence="6" id="KW-0560">Oxidoreductase</keyword>
<dbReference type="GO" id="GO:0050660">
    <property type="term" value="F:flavin adenine dinucleotide binding"/>
    <property type="evidence" value="ECO:0007669"/>
    <property type="project" value="InterPro"/>
</dbReference>
<proteinExistence type="inferred from homology"/>
<dbReference type="RefSeq" id="WP_083371236.1">
    <property type="nucleotide sequence ID" value="NZ_LT629776.1"/>
</dbReference>
<evidence type="ECO:0000256" key="6">
    <source>
        <dbReference type="ARBA" id="ARBA00023002"/>
    </source>
</evidence>
<dbReference type="Gene3D" id="3.50.50.60">
    <property type="entry name" value="FAD/NAD(P)-binding domain"/>
    <property type="match status" value="1"/>
</dbReference>
<dbReference type="InterPro" id="IPR050346">
    <property type="entry name" value="FMO-like"/>
</dbReference>
<dbReference type="InterPro" id="IPR000960">
    <property type="entry name" value="Flavin_mOase"/>
</dbReference>
<name>A0A1H1MAQ7_9CELL</name>
<comment type="similarity">
    <text evidence="1">Belongs to the FMO family.</text>
</comment>
<evidence type="ECO:0000256" key="1">
    <source>
        <dbReference type="ARBA" id="ARBA00009183"/>
    </source>
</evidence>
<sequence length="464" mass="50452">MHPGNDAAARVAVIGAGPSGLTTLKSLRDRGIDAVGYDAGSLPGGLWNLGAPNSSAYETLHLNTSRTRTEFADHPMPADWPHFPRHDVVAGYLKDYADTYGITELVRFEHEVRDVRRDDTGWHVTVVGPRGETTERYDAVVVANGHNAHPRLPDPGYPGRFDGDQMHAHHYRSPAQLRGRRVLVVGAGNSAMDIAVDASHAAEQTVLSIRRGVWVVPKQIFGRPADTLNGALATKLPWRARQRISERMIALAAGRPESHGLPAPEHGFLQDHPTLSDALYPRIAHGEIAVRPAIERFDGDEVVFTDGRRERIDLIVWATGYRVDIPFLDPALLAPGADRMPLYRRVFHLTAPGLYFVGLMQSTGAALPVVEAQGRLIAAHVAGEYALPDEGVQRASCGADLRAARARWGERRPAMRVDFDAYVALMDRELADGARRAATGEGVAFTSPVAASGPTHTTEPIEVP</sequence>
<dbReference type="GO" id="GO:0004499">
    <property type="term" value="F:N,N-dimethylaniline monooxygenase activity"/>
    <property type="evidence" value="ECO:0007669"/>
    <property type="project" value="InterPro"/>
</dbReference>
<keyword evidence="3" id="KW-0285">Flavoprotein</keyword>
<evidence type="ECO:0000256" key="4">
    <source>
        <dbReference type="ARBA" id="ARBA00022827"/>
    </source>
</evidence>
<keyword evidence="8" id="KW-1185">Reference proteome</keyword>
<dbReference type="EMBL" id="LT629776">
    <property type="protein sequence ID" value="SDR83904.1"/>
    <property type="molecule type" value="Genomic_DNA"/>
</dbReference>
<comment type="similarity">
    <text evidence="2">Belongs to the FAD-binding monooxygenase family.</text>
</comment>
<dbReference type="eggNOG" id="COG2072">
    <property type="taxonomic scope" value="Bacteria"/>
</dbReference>
<dbReference type="PIRSF" id="PIRSF000332">
    <property type="entry name" value="FMO"/>
    <property type="match status" value="1"/>
</dbReference>
<dbReference type="STRING" id="545619.SAMN04489860_0186"/>
<gene>
    <name evidence="7" type="ORF">SAMN04489860_0186</name>
</gene>
<protein>
    <submittedName>
        <fullName evidence="7">Predicted flavoprotein CzcO associated with the cation diffusion facilitator CzcD</fullName>
    </submittedName>
</protein>
<dbReference type="Pfam" id="PF00743">
    <property type="entry name" value="FMO-like"/>
    <property type="match status" value="1"/>
</dbReference>
<keyword evidence="5" id="KW-0521">NADP</keyword>